<feature type="transmembrane region" description="Helical" evidence="1">
    <location>
        <begin position="36"/>
        <end position="55"/>
    </location>
</feature>
<gene>
    <name evidence="2" type="ORF">ACFQQL_18265</name>
</gene>
<proteinExistence type="predicted"/>
<protein>
    <submittedName>
        <fullName evidence="2">DUF3180 domain-containing protein</fullName>
    </submittedName>
</protein>
<feature type="transmembrane region" description="Helical" evidence="1">
    <location>
        <begin position="7"/>
        <end position="24"/>
    </location>
</feature>
<sequence>MNRTSWQTLVLIAGVVGLATFFVLENIEARGGLGPPVPYLSAAGPAVLSVVLLRLGQGVRRLVRQEPTSITPIGAARVVVLAKASALVGAALVGYFGAQILVALDNLSAPLPRQVALAAGLSLLACLALVVAAMVVERWCRVPPDDEDEPSGGANHGATPA</sequence>
<reference evidence="3" key="1">
    <citation type="journal article" date="2019" name="Int. J. Syst. Evol. Microbiol.">
        <title>The Global Catalogue of Microorganisms (GCM) 10K type strain sequencing project: providing services to taxonomists for standard genome sequencing and annotation.</title>
        <authorList>
            <consortium name="The Broad Institute Genomics Platform"/>
            <consortium name="The Broad Institute Genome Sequencing Center for Infectious Disease"/>
            <person name="Wu L."/>
            <person name="Ma J."/>
        </authorList>
    </citation>
    <scope>NUCLEOTIDE SEQUENCE [LARGE SCALE GENOMIC DNA]</scope>
    <source>
        <strain evidence="3">JCM 1490</strain>
    </source>
</reference>
<feature type="transmembrane region" description="Helical" evidence="1">
    <location>
        <begin position="75"/>
        <end position="96"/>
    </location>
</feature>
<dbReference type="Proteomes" id="UP001596455">
    <property type="component" value="Unassembled WGS sequence"/>
</dbReference>
<feature type="transmembrane region" description="Helical" evidence="1">
    <location>
        <begin position="116"/>
        <end position="136"/>
    </location>
</feature>
<comment type="caution">
    <text evidence="2">The sequence shown here is derived from an EMBL/GenBank/DDBJ whole genome shotgun (WGS) entry which is preliminary data.</text>
</comment>
<dbReference type="InterPro" id="IPR021517">
    <property type="entry name" value="DUF3180"/>
</dbReference>
<name>A0ABW2QE05_9MICO</name>
<evidence type="ECO:0000313" key="2">
    <source>
        <dbReference type="EMBL" id="MFC7407067.1"/>
    </source>
</evidence>
<keyword evidence="3" id="KW-1185">Reference proteome</keyword>
<keyword evidence="1" id="KW-0472">Membrane</keyword>
<dbReference type="RefSeq" id="WP_382396599.1">
    <property type="nucleotide sequence ID" value="NZ_JBHTCQ010000005.1"/>
</dbReference>
<dbReference type="EMBL" id="JBHTCQ010000005">
    <property type="protein sequence ID" value="MFC7407067.1"/>
    <property type="molecule type" value="Genomic_DNA"/>
</dbReference>
<dbReference type="Pfam" id="PF11377">
    <property type="entry name" value="DUF3180"/>
    <property type="match status" value="1"/>
</dbReference>
<evidence type="ECO:0000256" key="1">
    <source>
        <dbReference type="SAM" id="Phobius"/>
    </source>
</evidence>
<keyword evidence="1" id="KW-1133">Transmembrane helix</keyword>
<accession>A0ABW2QE05</accession>
<organism evidence="2 3">
    <name type="scientific">Georgenia alba</name>
    <dbReference type="NCBI Taxonomy" id="2233858"/>
    <lineage>
        <taxon>Bacteria</taxon>
        <taxon>Bacillati</taxon>
        <taxon>Actinomycetota</taxon>
        <taxon>Actinomycetes</taxon>
        <taxon>Micrococcales</taxon>
        <taxon>Bogoriellaceae</taxon>
        <taxon>Georgenia</taxon>
    </lineage>
</organism>
<keyword evidence="1" id="KW-0812">Transmembrane</keyword>
<evidence type="ECO:0000313" key="3">
    <source>
        <dbReference type="Proteomes" id="UP001596455"/>
    </source>
</evidence>